<evidence type="ECO:0000313" key="18">
    <source>
        <dbReference type="EMBL" id="CAD6334877.1"/>
    </source>
</evidence>
<dbReference type="CDD" id="cd00143">
    <property type="entry name" value="PP2Cc"/>
    <property type="match status" value="1"/>
</dbReference>
<dbReference type="Gene3D" id="3.60.40.10">
    <property type="entry name" value="PPM-type phosphatase domain"/>
    <property type="match status" value="1"/>
</dbReference>
<protein>
    <recommendedName>
        <fullName evidence="7">protein-serine/threonine phosphatase</fullName>
        <ecNumber evidence="7">3.1.3.16</ecNumber>
    </recommendedName>
</protein>
<keyword evidence="8" id="KW-0134">Cell wall</keyword>
<keyword evidence="19" id="KW-1185">Reference proteome</keyword>
<evidence type="ECO:0000256" key="12">
    <source>
        <dbReference type="ARBA" id="ARBA00022912"/>
    </source>
</evidence>
<evidence type="ECO:0000256" key="6">
    <source>
        <dbReference type="ARBA" id="ARBA00006702"/>
    </source>
</evidence>
<reference evidence="18" key="1">
    <citation type="submission" date="2020-10" db="EMBL/GenBank/DDBJ databases">
        <authorList>
            <person name="Han B."/>
            <person name="Lu T."/>
            <person name="Zhao Q."/>
            <person name="Huang X."/>
            <person name="Zhao Y."/>
        </authorList>
    </citation>
    <scope>NUCLEOTIDE SEQUENCE</scope>
</reference>
<dbReference type="GO" id="GO:0046872">
    <property type="term" value="F:metal ion binding"/>
    <property type="evidence" value="ECO:0007669"/>
    <property type="project" value="UniProtKB-KW"/>
</dbReference>
<evidence type="ECO:0000256" key="14">
    <source>
        <dbReference type="ARBA" id="ARBA00047761"/>
    </source>
</evidence>
<dbReference type="GO" id="GO:0004722">
    <property type="term" value="F:protein serine/threonine phosphatase activity"/>
    <property type="evidence" value="ECO:0007669"/>
    <property type="project" value="UniProtKB-EC"/>
</dbReference>
<comment type="caution">
    <text evidence="18">The sequence shown here is derived from an EMBL/GenBank/DDBJ whole genome shotgun (WGS) entry which is preliminary data.</text>
</comment>
<accession>A0A811RY17</accession>
<gene>
    <name evidence="18" type="ORF">NCGR_LOCUS58975</name>
</gene>
<evidence type="ECO:0000256" key="5">
    <source>
        <dbReference type="ARBA" id="ARBA00005784"/>
    </source>
</evidence>
<comment type="similarity">
    <text evidence="6">Belongs to the PP2C family.</text>
</comment>
<dbReference type="EMBL" id="CAJGYO010000017">
    <property type="protein sequence ID" value="CAD6334877.1"/>
    <property type="molecule type" value="Genomic_DNA"/>
</dbReference>
<evidence type="ECO:0000256" key="7">
    <source>
        <dbReference type="ARBA" id="ARBA00013081"/>
    </source>
</evidence>
<dbReference type="EC" id="3.1.3.16" evidence="7"/>
<evidence type="ECO:0000256" key="16">
    <source>
        <dbReference type="SAM" id="MobiDB-lite"/>
    </source>
</evidence>
<name>A0A811RY17_9POAL</name>
<dbReference type="InterPro" id="IPR001932">
    <property type="entry name" value="PPM-type_phosphatase-like_dom"/>
</dbReference>
<evidence type="ECO:0000256" key="9">
    <source>
        <dbReference type="ARBA" id="ARBA00022723"/>
    </source>
</evidence>
<evidence type="ECO:0000256" key="11">
    <source>
        <dbReference type="ARBA" id="ARBA00022842"/>
    </source>
</evidence>
<sequence length="873" mass="95119">MGNRVARLATPCFAPADGHAADDAHHYTDAAGTGAADDGTGVCHILSLDGREGRIHGVLLPSNQSTVGGSLFLSDRASFSGSSSFDSSNSFSFRTLQPRQYSGPLDSYGGSSSIASTSTSATNSGVSSVSRLPSRTDEQILADLYATRHRRRQASCKSSPLLGGLRRAVASVLRAGPCVSPGGGKDHAVAVGNGVPDVDGGAARVQWARGKAGEDRVHVVVSEEHRWMFVGIYDGFNGPDATDYLVAHLYAAVCRELDGVLLRAEEEDDEEEEAARCNGRAGARARDHDVLDALARALRSTEAGYFAEAEARAAECPELAMMGSCVLVALVKGADVYVMNVGDSRAVLAQRAEPDLSRALVGDLAGVKEEIKRQFDACEMGDLVALQLTMDHSTSVYKEARRIRSEHPDDTDCIVNGRVKGSLKVTRAFGAGYLKEPRWNKALLEVFRVKYVGTSPYISCRPYLRHHRVGPRDKFMILASDGLYDYLSNEEVVAQVEAFTASYPDEDPAKYLSHEILLRAANQAGMGFHELLEVQQGDRRRWYVGATFAVALLLALSSYASVVFPASGGRRGPALVGLTLVRRASEKGALCLDGSAPGYHLHRGSGSGSQSWLIHLEGGGWCRNLKSCALTSEIDVGLIPVHGRPDFYNWNKVKIRYCDGASFSGNVKDELQNGTRFFFRGQRIWETVMNEPVVKGLRNAKQAFLTGCSAGGLATYIHCDSFRAQLPKDSRVKCLADGGFFLDVEDISGRRTMQSFYSDVVRLSNSNMEAGQCFFPREVVKHVVNPVFVLNRAYDAWQVQHALAPEASDPQHSWLDCRLDISKCSSEQLEILQGFRKELNDAISEVKQERDWGFYINSALQKQLETGSLTEEK</sequence>
<organism evidence="18 19">
    <name type="scientific">Miscanthus lutarioriparius</name>
    <dbReference type="NCBI Taxonomy" id="422564"/>
    <lineage>
        <taxon>Eukaryota</taxon>
        <taxon>Viridiplantae</taxon>
        <taxon>Streptophyta</taxon>
        <taxon>Embryophyta</taxon>
        <taxon>Tracheophyta</taxon>
        <taxon>Spermatophyta</taxon>
        <taxon>Magnoliopsida</taxon>
        <taxon>Liliopsida</taxon>
        <taxon>Poales</taxon>
        <taxon>Poaceae</taxon>
        <taxon>PACMAD clade</taxon>
        <taxon>Panicoideae</taxon>
        <taxon>Andropogonodae</taxon>
        <taxon>Andropogoneae</taxon>
        <taxon>Saccharinae</taxon>
        <taxon>Miscanthus</taxon>
    </lineage>
</organism>
<dbReference type="PROSITE" id="PS51746">
    <property type="entry name" value="PPM_2"/>
    <property type="match status" value="1"/>
</dbReference>
<keyword evidence="8" id="KW-0964">Secreted</keyword>
<dbReference type="SUPFAM" id="SSF81606">
    <property type="entry name" value="PP2C-like"/>
    <property type="match status" value="1"/>
</dbReference>
<evidence type="ECO:0000256" key="3">
    <source>
        <dbReference type="ARBA" id="ARBA00003534"/>
    </source>
</evidence>
<dbReference type="InterPro" id="IPR004963">
    <property type="entry name" value="PAE/NOTUM"/>
</dbReference>
<keyword evidence="10" id="KW-0378">Hydrolase</keyword>
<dbReference type="InterPro" id="IPR036457">
    <property type="entry name" value="PPM-type-like_dom_sf"/>
</dbReference>
<dbReference type="OrthoDB" id="420076at2759"/>
<evidence type="ECO:0000256" key="8">
    <source>
        <dbReference type="ARBA" id="ARBA00022512"/>
    </source>
</evidence>
<feature type="domain" description="PPM-type phosphatase" evidence="17">
    <location>
        <begin position="199"/>
        <end position="553"/>
    </location>
</feature>
<evidence type="ECO:0000313" key="19">
    <source>
        <dbReference type="Proteomes" id="UP000604825"/>
    </source>
</evidence>
<evidence type="ECO:0000259" key="17">
    <source>
        <dbReference type="PROSITE" id="PS51746"/>
    </source>
</evidence>
<dbReference type="Pfam" id="PF03283">
    <property type="entry name" value="PAE"/>
    <property type="match status" value="2"/>
</dbReference>
<comment type="subcellular location">
    <subcellularLocation>
        <location evidence="4">Secreted</location>
        <location evidence="4">Cell wall</location>
    </subcellularLocation>
</comment>
<comment type="function">
    <text evidence="3">Hydrolyzes acetyl esters in homogalacturonan regions of pectin. In type I primary cell wall, galacturonic acid residues of pectin can be acetylated at the O-2 and O-3 positions. Decreasing the degree of acetylation of pectin gels in vitro alters their physical properties.</text>
</comment>
<comment type="catalytic activity">
    <reaction evidence="15">
        <text>O-phospho-L-threonyl-[protein] + H2O = L-threonyl-[protein] + phosphate</text>
        <dbReference type="Rhea" id="RHEA:47004"/>
        <dbReference type="Rhea" id="RHEA-COMP:11060"/>
        <dbReference type="Rhea" id="RHEA-COMP:11605"/>
        <dbReference type="ChEBI" id="CHEBI:15377"/>
        <dbReference type="ChEBI" id="CHEBI:30013"/>
        <dbReference type="ChEBI" id="CHEBI:43474"/>
        <dbReference type="ChEBI" id="CHEBI:61977"/>
        <dbReference type="EC" id="3.1.3.16"/>
    </reaction>
</comment>
<proteinExistence type="inferred from homology"/>
<keyword evidence="13" id="KW-0464">Manganese</keyword>
<feature type="region of interest" description="Disordered" evidence="16">
    <location>
        <begin position="104"/>
        <end position="132"/>
    </location>
</feature>
<dbReference type="AlphaFoldDB" id="A0A811RY17"/>
<evidence type="ECO:0000256" key="15">
    <source>
        <dbReference type="ARBA" id="ARBA00048336"/>
    </source>
</evidence>
<dbReference type="PANTHER" id="PTHR21562">
    <property type="entry name" value="NOTUM-RELATED"/>
    <property type="match status" value="1"/>
</dbReference>
<keyword evidence="9" id="KW-0479">Metal-binding</keyword>
<evidence type="ECO:0000256" key="2">
    <source>
        <dbReference type="ARBA" id="ARBA00001946"/>
    </source>
</evidence>
<comment type="cofactor">
    <cofactor evidence="1">
        <name>Mn(2+)</name>
        <dbReference type="ChEBI" id="CHEBI:29035"/>
    </cofactor>
</comment>
<comment type="similarity">
    <text evidence="5">Belongs to the pectinacetylesterase family.</text>
</comment>
<evidence type="ECO:0000256" key="13">
    <source>
        <dbReference type="ARBA" id="ARBA00023211"/>
    </source>
</evidence>
<evidence type="ECO:0000256" key="1">
    <source>
        <dbReference type="ARBA" id="ARBA00001936"/>
    </source>
</evidence>
<dbReference type="Proteomes" id="UP000604825">
    <property type="component" value="Unassembled WGS sequence"/>
</dbReference>
<evidence type="ECO:0000256" key="10">
    <source>
        <dbReference type="ARBA" id="ARBA00022801"/>
    </source>
</evidence>
<comment type="catalytic activity">
    <reaction evidence="14">
        <text>O-phospho-L-seryl-[protein] + H2O = L-seryl-[protein] + phosphate</text>
        <dbReference type="Rhea" id="RHEA:20629"/>
        <dbReference type="Rhea" id="RHEA-COMP:9863"/>
        <dbReference type="Rhea" id="RHEA-COMP:11604"/>
        <dbReference type="ChEBI" id="CHEBI:15377"/>
        <dbReference type="ChEBI" id="CHEBI:29999"/>
        <dbReference type="ChEBI" id="CHEBI:43474"/>
        <dbReference type="ChEBI" id="CHEBI:83421"/>
        <dbReference type="EC" id="3.1.3.16"/>
    </reaction>
</comment>
<keyword evidence="12" id="KW-0904">Protein phosphatase</keyword>
<dbReference type="PANTHER" id="PTHR21562:SF83">
    <property type="entry name" value="PECTIN ACETYLESTERASE 4"/>
    <property type="match status" value="1"/>
</dbReference>
<comment type="cofactor">
    <cofactor evidence="2">
        <name>Mg(2+)</name>
        <dbReference type="ChEBI" id="CHEBI:18420"/>
    </cofactor>
</comment>
<dbReference type="FunFam" id="3.60.40.10:FF:000053">
    <property type="entry name" value="Protein phosphatase 2C 29"/>
    <property type="match status" value="1"/>
</dbReference>
<feature type="compositionally biased region" description="Low complexity" evidence="16">
    <location>
        <begin position="107"/>
        <end position="130"/>
    </location>
</feature>
<dbReference type="Pfam" id="PF00481">
    <property type="entry name" value="PP2C"/>
    <property type="match status" value="1"/>
</dbReference>
<evidence type="ECO:0000256" key="4">
    <source>
        <dbReference type="ARBA" id="ARBA00004191"/>
    </source>
</evidence>
<keyword evidence="11" id="KW-0460">Magnesium</keyword>
<dbReference type="SMART" id="SM00332">
    <property type="entry name" value="PP2Cc"/>
    <property type="match status" value="1"/>
</dbReference>